<protein>
    <submittedName>
        <fullName evidence="1">Nuclear transport factor 2 family protein</fullName>
    </submittedName>
</protein>
<dbReference type="InterPro" id="IPR032710">
    <property type="entry name" value="NTF2-like_dom_sf"/>
</dbReference>
<dbReference type="Pfam" id="PF12893">
    <property type="entry name" value="Lumazine_bd_2"/>
    <property type="match status" value="1"/>
</dbReference>
<keyword evidence="2" id="KW-1185">Reference proteome</keyword>
<accession>A0ABV7VIQ0</accession>
<comment type="caution">
    <text evidence="1">The sequence shown here is derived from an EMBL/GenBank/DDBJ whole genome shotgun (WGS) entry which is preliminary data.</text>
</comment>
<dbReference type="Proteomes" id="UP001595711">
    <property type="component" value="Unassembled WGS sequence"/>
</dbReference>
<gene>
    <name evidence="1" type="ORF">ACFOOQ_17090</name>
</gene>
<name>A0ABV7VIQ0_9PROT</name>
<reference evidence="2" key="1">
    <citation type="journal article" date="2019" name="Int. J. Syst. Evol. Microbiol.">
        <title>The Global Catalogue of Microorganisms (GCM) 10K type strain sequencing project: providing services to taxonomists for standard genome sequencing and annotation.</title>
        <authorList>
            <consortium name="The Broad Institute Genomics Platform"/>
            <consortium name="The Broad Institute Genome Sequencing Center for Infectious Disease"/>
            <person name="Wu L."/>
            <person name="Ma J."/>
        </authorList>
    </citation>
    <scope>NUCLEOTIDE SEQUENCE [LARGE SCALE GENOMIC DNA]</scope>
    <source>
        <strain evidence="2">KCTC 42182</strain>
    </source>
</reference>
<organism evidence="1 2">
    <name type="scientific">Ferrovibrio xuzhouensis</name>
    <dbReference type="NCBI Taxonomy" id="1576914"/>
    <lineage>
        <taxon>Bacteria</taxon>
        <taxon>Pseudomonadati</taxon>
        <taxon>Pseudomonadota</taxon>
        <taxon>Alphaproteobacteria</taxon>
        <taxon>Rhodospirillales</taxon>
        <taxon>Rhodospirillaceae</taxon>
        <taxon>Ferrovibrio</taxon>
    </lineage>
</organism>
<dbReference type="Gene3D" id="3.10.450.50">
    <property type="match status" value="1"/>
</dbReference>
<evidence type="ECO:0000313" key="1">
    <source>
        <dbReference type="EMBL" id="MFC3677274.1"/>
    </source>
</evidence>
<dbReference type="SUPFAM" id="SSF54427">
    <property type="entry name" value="NTF2-like"/>
    <property type="match status" value="1"/>
</dbReference>
<dbReference type="EMBL" id="JBHRYJ010000004">
    <property type="protein sequence ID" value="MFC3677274.1"/>
    <property type="molecule type" value="Genomic_DNA"/>
</dbReference>
<dbReference type="InterPro" id="IPR039437">
    <property type="entry name" value="FrzH/put_lumazine-bd"/>
</dbReference>
<evidence type="ECO:0000313" key="2">
    <source>
        <dbReference type="Proteomes" id="UP001595711"/>
    </source>
</evidence>
<dbReference type="RefSeq" id="WP_379728813.1">
    <property type="nucleotide sequence ID" value="NZ_JBHRYJ010000004.1"/>
</dbReference>
<sequence length="129" mass="14379">MTAVNPQITDILEIVQVYLDGLYAGDTAKLRQAFHPASSLFASADGKLVQVPREDWCKMVEGRPAPQAKGQGREHDRILSVDMTGPDTAMVKLNCAILPRLFTDYLSLIRLDGRWQIISKTYTFETLPA</sequence>
<proteinExistence type="predicted"/>